<evidence type="ECO:0000256" key="1">
    <source>
        <dbReference type="ARBA" id="ARBA00004141"/>
    </source>
</evidence>
<evidence type="ECO:0000313" key="7">
    <source>
        <dbReference type="Proteomes" id="UP001300692"/>
    </source>
</evidence>
<dbReference type="RefSeq" id="WP_264137422.1">
    <property type="nucleotide sequence ID" value="NZ_JAOYOD010000001.1"/>
</dbReference>
<dbReference type="Pfam" id="PF13564">
    <property type="entry name" value="DoxX_2"/>
    <property type="match status" value="1"/>
</dbReference>
<dbReference type="InterPro" id="IPR032808">
    <property type="entry name" value="DoxX"/>
</dbReference>
<protein>
    <submittedName>
        <fullName evidence="6">DoxX family protein</fullName>
    </submittedName>
</protein>
<dbReference type="PANTHER" id="PTHR36974">
    <property type="entry name" value="MEMBRANE PROTEIN-RELATED"/>
    <property type="match status" value="1"/>
</dbReference>
<dbReference type="PANTHER" id="PTHR36974:SF1">
    <property type="entry name" value="DOXX FAMILY MEMBRANE PROTEIN"/>
    <property type="match status" value="1"/>
</dbReference>
<evidence type="ECO:0000256" key="4">
    <source>
        <dbReference type="ARBA" id="ARBA00023136"/>
    </source>
</evidence>
<dbReference type="Proteomes" id="UP001300692">
    <property type="component" value="Unassembled WGS sequence"/>
</dbReference>
<gene>
    <name evidence="6" type="ORF">N7U62_08050</name>
</gene>
<keyword evidence="2 5" id="KW-0812">Transmembrane</keyword>
<feature type="transmembrane region" description="Helical" evidence="5">
    <location>
        <begin position="6"/>
        <end position="28"/>
    </location>
</feature>
<accession>A0ABT3CT10</accession>
<comment type="subcellular location">
    <subcellularLocation>
        <location evidence="1">Membrane</location>
        <topology evidence="1">Multi-pass membrane protein</topology>
    </subcellularLocation>
</comment>
<proteinExistence type="predicted"/>
<sequence length="116" mass="13215">MTTISLYLMALLYLAAGIMHFRYPKLYLKIIPPFFKYKEWINWISGAAEIILAIGLIIPATQTMAAWGIIALLIAVFPANVYHLQLGGAGMKIPKWVLWLRLPLQCVLIAWAYMYT</sequence>
<reference evidence="6 7" key="1">
    <citation type="submission" date="2022-10" db="EMBL/GenBank/DDBJ databases">
        <title>Comparative genomics and taxonomic characterization of three novel marine species of genus Reichenbachiella exhibiting antioxidant and polysaccharide degradation activities.</title>
        <authorList>
            <person name="Muhammad N."/>
            <person name="Lee Y.-J."/>
            <person name="Ko J."/>
            <person name="Kim S.-G."/>
        </authorList>
    </citation>
    <scope>NUCLEOTIDE SEQUENCE [LARGE SCALE GENOMIC DNA]</scope>
    <source>
        <strain evidence="6 7">ABR2-5</strain>
    </source>
</reference>
<evidence type="ECO:0000256" key="2">
    <source>
        <dbReference type="ARBA" id="ARBA00022692"/>
    </source>
</evidence>
<evidence type="ECO:0000313" key="6">
    <source>
        <dbReference type="EMBL" id="MCV9386610.1"/>
    </source>
</evidence>
<feature type="transmembrane region" description="Helical" evidence="5">
    <location>
        <begin position="96"/>
        <end position="114"/>
    </location>
</feature>
<evidence type="ECO:0000256" key="5">
    <source>
        <dbReference type="SAM" id="Phobius"/>
    </source>
</evidence>
<organism evidence="6 7">
    <name type="scientific">Reichenbachiella ulvae</name>
    <dbReference type="NCBI Taxonomy" id="2980104"/>
    <lineage>
        <taxon>Bacteria</taxon>
        <taxon>Pseudomonadati</taxon>
        <taxon>Bacteroidota</taxon>
        <taxon>Cytophagia</taxon>
        <taxon>Cytophagales</taxon>
        <taxon>Reichenbachiellaceae</taxon>
        <taxon>Reichenbachiella</taxon>
    </lineage>
</organism>
<keyword evidence="7" id="KW-1185">Reference proteome</keyword>
<dbReference type="EMBL" id="JAOYOD010000001">
    <property type="protein sequence ID" value="MCV9386610.1"/>
    <property type="molecule type" value="Genomic_DNA"/>
</dbReference>
<feature type="transmembrane region" description="Helical" evidence="5">
    <location>
        <begin position="64"/>
        <end position="84"/>
    </location>
</feature>
<comment type="caution">
    <text evidence="6">The sequence shown here is derived from an EMBL/GenBank/DDBJ whole genome shotgun (WGS) entry which is preliminary data.</text>
</comment>
<evidence type="ECO:0000256" key="3">
    <source>
        <dbReference type="ARBA" id="ARBA00022989"/>
    </source>
</evidence>
<keyword evidence="4 5" id="KW-0472">Membrane</keyword>
<name>A0ABT3CT10_9BACT</name>
<feature type="transmembrane region" description="Helical" evidence="5">
    <location>
        <begin position="40"/>
        <end position="58"/>
    </location>
</feature>
<keyword evidence="3 5" id="KW-1133">Transmembrane helix</keyword>